<dbReference type="AlphaFoldDB" id="A0A3L9ZJV6"/>
<keyword evidence="3" id="KW-0813">Transport</keyword>
<sequence>MAKLACPTDFVKAMDGGIDETTVEPLYLRPSGLLVRPGNPKNIKDFDDIERAGLKIMVVNGAGQTGLWEGMAGKQGCIKTVKAVRKNIVNFASNSGEAKQYWIDHPEVDVWIIWNIWQVSNPNIADFVPVSKKYVLYRDAGVALTKTGSQKEDSKEFYKFLMSKEASPIFKKWGWITK</sequence>
<dbReference type="PANTHER" id="PTHR30368">
    <property type="entry name" value="SULFATE-BINDING PROTEIN"/>
    <property type="match status" value="1"/>
</dbReference>
<evidence type="ECO:0000256" key="5">
    <source>
        <dbReference type="ARBA" id="ARBA00022764"/>
    </source>
</evidence>
<comment type="caution">
    <text evidence="6">The sequence shown here is derived from an EMBL/GenBank/DDBJ whole genome shotgun (WGS) entry which is preliminary data.</text>
</comment>
<dbReference type="Pfam" id="PF13531">
    <property type="entry name" value="SBP_bac_11"/>
    <property type="match status" value="1"/>
</dbReference>
<dbReference type="GO" id="GO:0042597">
    <property type="term" value="C:periplasmic space"/>
    <property type="evidence" value="ECO:0007669"/>
    <property type="project" value="UniProtKB-SubCell"/>
</dbReference>
<dbReference type="EMBL" id="REFH01000011">
    <property type="protein sequence ID" value="RMA73153.1"/>
    <property type="molecule type" value="Genomic_DNA"/>
</dbReference>
<dbReference type="Proteomes" id="UP000280368">
    <property type="component" value="Unassembled WGS sequence"/>
</dbReference>
<gene>
    <name evidence="6" type="ORF">BC961_2760</name>
</gene>
<evidence type="ECO:0000256" key="1">
    <source>
        <dbReference type="ARBA" id="ARBA00004418"/>
    </source>
</evidence>
<keyword evidence="4" id="KW-0732">Signal</keyword>
<reference evidence="6 7" key="1">
    <citation type="submission" date="2018-10" db="EMBL/GenBank/DDBJ databases">
        <title>Genomic Encyclopedia of Archaeal and Bacterial Type Strains, Phase II (KMG-II): from individual species to whole genera.</title>
        <authorList>
            <person name="Goeker M."/>
        </authorList>
    </citation>
    <scope>NUCLEOTIDE SEQUENCE [LARGE SCALE GENOMIC DNA]</scope>
    <source>
        <strain evidence="6 7">DSM 19727</strain>
    </source>
</reference>
<accession>A0A3L9ZJV6</accession>
<dbReference type="InterPro" id="IPR005669">
    <property type="entry name" value="Thiosulph/SO4-bd"/>
</dbReference>
<evidence type="ECO:0000256" key="4">
    <source>
        <dbReference type="ARBA" id="ARBA00022729"/>
    </source>
</evidence>
<evidence type="ECO:0000256" key="3">
    <source>
        <dbReference type="ARBA" id="ARBA00022448"/>
    </source>
</evidence>
<proteinExistence type="inferred from homology"/>
<protein>
    <submittedName>
        <fullName evidence="6">Extracellular solute-binding protein</fullName>
    </submittedName>
</protein>
<evidence type="ECO:0000256" key="2">
    <source>
        <dbReference type="ARBA" id="ARBA00006099"/>
    </source>
</evidence>
<keyword evidence="5" id="KW-0574">Periplasm</keyword>
<dbReference type="OrthoDB" id="9804758at2"/>
<dbReference type="SUPFAM" id="SSF53850">
    <property type="entry name" value="Periplasmic binding protein-like II"/>
    <property type="match status" value="1"/>
</dbReference>
<dbReference type="PANTHER" id="PTHR30368:SF2">
    <property type="entry name" value="SULFATE-BINDING PROTEIN"/>
    <property type="match status" value="1"/>
</dbReference>
<evidence type="ECO:0000313" key="7">
    <source>
        <dbReference type="Proteomes" id="UP000280368"/>
    </source>
</evidence>
<comment type="subcellular location">
    <subcellularLocation>
        <location evidence="1">Periplasm</location>
    </subcellularLocation>
</comment>
<comment type="similarity">
    <text evidence="2">Belongs to the prokaryotic sulfate-binding protein family.</text>
</comment>
<dbReference type="GO" id="GO:0140104">
    <property type="term" value="F:molecular carrier activity"/>
    <property type="evidence" value="ECO:0007669"/>
    <property type="project" value="InterPro"/>
</dbReference>
<organism evidence="6 7">
    <name type="scientific">Flavobacterium weaverense</name>
    <dbReference type="NCBI Taxonomy" id="271156"/>
    <lineage>
        <taxon>Bacteria</taxon>
        <taxon>Pseudomonadati</taxon>
        <taxon>Bacteroidota</taxon>
        <taxon>Flavobacteriia</taxon>
        <taxon>Flavobacteriales</taxon>
        <taxon>Flavobacteriaceae</taxon>
        <taxon>Flavobacterium</taxon>
    </lineage>
</organism>
<name>A0A3L9ZJV6_9FLAO</name>
<dbReference type="Gene3D" id="3.40.190.10">
    <property type="entry name" value="Periplasmic binding protein-like II"/>
    <property type="match status" value="1"/>
</dbReference>
<keyword evidence="7" id="KW-1185">Reference proteome</keyword>
<dbReference type="RefSeq" id="WP_121926318.1">
    <property type="nucleotide sequence ID" value="NZ_CBCSGA010000024.1"/>
</dbReference>
<dbReference type="GO" id="GO:1902358">
    <property type="term" value="P:sulfate transmembrane transport"/>
    <property type="evidence" value="ECO:0007669"/>
    <property type="project" value="InterPro"/>
</dbReference>
<evidence type="ECO:0000313" key="6">
    <source>
        <dbReference type="EMBL" id="RMA73153.1"/>
    </source>
</evidence>